<evidence type="ECO:0000313" key="8">
    <source>
        <dbReference type="Proteomes" id="UP000004578"/>
    </source>
</evidence>
<dbReference type="PANTHER" id="PTHR43289">
    <property type="entry name" value="MITOGEN-ACTIVATED PROTEIN KINASE KINASE KINASE 20-RELATED"/>
    <property type="match status" value="1"/>
</dbReference>
<dbReference type="InterPro" id="IPR000719">
    <property type="entry name" value="Prot_kinase_dom"/>
</dbReference>
<proteinExistence type="predicted"/>
<comment type="caution">
    <text evidence="7">The sequence shown here is derived from an EMBL/GenBank/DDBJ whole genome shotgun (WGS) entry which is preliminary data.</text>
</comment>
<keyword evidence="2" id="KW-0547">Nucleotide-binding</keyword>
<evidence type="ECO:0000259" key="6">
    <source>
        <dbReference type="PROSITE" id="PS50011"/>
    </source>
</evidence>
<dbReference type="InterPro" id="IPR008271">
    <property type="entry name" value="Ser/Thr_kinase_AS"/>
</dbReference>
<dbReference type="AlphaFoldDB" id="J1GYN2"/>
<dbReference type="Gene3D" id="3.30.200.20">
    <property type="entry name" value="Phosphorylase Kinase, domain 1"/>
    <property type="match status" value="1"/>
</dbReference>
<dbReference type="PANTHER" id="PTHR43289:SF34">
    <property type="entry name" value="SERINE_THREONINE-PROTEIN KINASE YBDM-RELATED"/>
    <property type="match status" value="1"/>
</dbReference>
<evidence type="ECO:0000256" key="3">
    <source>
        <dbReference type="ARBA" id="ARBA00022777"/>
    </source>
</evidence>
<evidence type="ECO:0000256" key="2">
    <source>
        <dbReference type="ARBA" id="ARBA00022741"/>
    </source>
</evidence>
<dbReference type="PROSITE" id="PS00108">
    <property type="entry name" value="PROTEIN_KINASE_ST"/>
    <property type="match status" value="1"/>
</dbReference>
<feature type="domain" description="Protein kinase" evidence="6">
    <location>
        <begin position="10"/>
        <end position="261"/>
    </location>
</feature>
<keyword evidence="4" id="KW-0067">ATP-binding</keyword>
<dbReference type="RefSeq" id="WP_005871894.1">
    <property type="nucleotide sequence ID" value="NZ_AKFS01000267.1"/>
</dbReference>
<dbReference type="SUPFAM" id="SSF56112">
    <property type="entry name" value="Protein kinase-like (PK-like)"/>
    <property type="match status" value="1"/>
</dbReference>
<sequence>MEEGKNLGGYRLIRRLGTGGAGTVWLAEDGGGTAVALKALHPALTSSDAARARLRRETRTVNAVQSPFVAHIVDAETDASQPFVVSEYVAGPTLAEVVKSGPVPMRGVAALSFHLASTIAAVHRADVIHRDIKPSNIICSQRGPVLIDFGIAMGAEDEHLTSTGLVSGTAGYTAPELLAGRPPSRDSDWWAWCATLLSCATGRPPFGRGGMKATILRVMQGEPDLAGLSPRIVAALSAGLGTEPERRPSPSLVVADLMDAVGWAPGELDYASVNWAELLNTGERTVSLSSDPQEIAAPPQWDEAPARPSAGAALPVVDGPPGADGSAQGASGSDEADTDGEDPWEWDGASHTWRLHEDGAGEGADYGGRDGHDDGATEVYPPLGSDGDYA</sequence>
<dbReference type="CDD" id="cd14014">
    <property type="entry name" value="STKc_PknB_like"/>
    <property type="match status" value="1"/>
</dbReference>
<evidence type="ECO:0000256" key="4">
    <source>
        <dbReference type="ARBA" id="ARBA00022840"/>
    </source>
</evidence>
<dbReference type="Gene3D" id="1.10.510.10">
    <property type="entry name" value="Transferase(Phosphotransferase) domain 1"/>
    <property type="match status" value="1"/>
</dbReference>
<dbReference type="Pfam" id="PF00069">
    <property type="entry name" value="Pkinase"/>
    <property type="match status" value="1"/>
</dbReference>
<evidence type="ECO:0000256" key="5">
    <source>
        <dbReference type="SAM" id="MobiDB-lite"/>
    </source>
</evidence>
<dbReference type="SMART" id="SM00220">
    <property type="entry name" value="S_TKc"/>
    <property type="match status" value="1"/>
</dbReference>
<feature type="non-terminal residue" evidence="7">
    <location>
        <position position="390"/>
    </location>
</feature>
<protein>
    <submittedName>
        <fullName evidence="7">Kinase domain protein</fullName>
    </submittedName>
</protein>
<dbReference type="PROSITE" id="PS50011">
    <property type="entry name" value="PROTEIN_KINASE_DOM"/>
    <property type="match status" value="1"/>
</dbReference>
<accession>J1GYN2</accession>
<gene>
    <name evidence="7" type="ORF">HMPREF1317_0649</name>
</gene>
<keyword evidence="8" id="KW-1185">Reference proteome</keyword>
<reference evidence="7 8" key="1">
    <citation type="submission" date="2012-05" db="EMBL/GenBank/DDBJ databases">
        <authorList>
            <person name="Harkins D.M."/>
            <person name="Madupu R."/>
            <person name="Durkin A.S."/>
            <person name="Torralba M."/>
            <person name="Methe B."/>
            <person name="Sutton G.G."/>
            <person name="Nelson K.E."/>
        </authorList>
    </citation>
    <scope>NUCLEOTIDE SEQUENCE [LARGE SCALE GENOMIC DNA]</scope>
    <source>
        <strain evidence="7 8">F0490</strain>
    </source>
</reference>
<dbReference type="GO" id="GO:0005524">
    <property type="term" value="F:ATP binding"/>
    <property type="evidence" value="ECO:0007669"/>
    <property type="project" value="UniProtKB-KW"/>
</dbReference>
<keyword evidence="1" id="KW-0808">Transferase</keyword>
<feature type="compositionally biased region" description="Acidic residues" evidence="5">
    <location>
        <begin position="334"/>
        <end position="345"/>
    </location>
</feature>
<dbReference type="InterPro" id="IPR011009">
    <property type="entry name" value="Kinase-like_dom_sf"/>
</dbReference>
<dbReference type="Proteomes" id="UP000004578">
    <property type="component" value="Unassembled WGS sequence"/>
</dbReference>
<dbReference type="GO" id="GO:0004674">
    <property type="term" value="F:protein serine/threonine kinase activity"/>
    <property type="evidence" value="ECO:0007669"/>
    <property type="project" value="TreeGrafter"/>
</dbReference>
<name>J1GYN2_9ACTO</name>
<dbReference type="EMBL" id="AKFS01000267">
    <property type="protein sequence ID" value="EJF38063.1"/>
    <property type="molecule type" value="Genomic_DNA"/>
</dbReference>
<evidence type="ECO:0000256" key="1">
    <source>
        <dbReference type="ARBA" id="ARBA00022679"/>
    </source>
</evidence>
<organism evidence="7 8">
    <name type="scientific">Schaalia georgiae F0490</name>
    <dbReference type="NCBI Taxonomy" id="1125717"/>
    <lineage>
        <taxon>Bacteria</taxon>
        <taxon>Bacillati</taxon>
        <taxon>Actinomycetota</taxon>
        <taxon>Actinomycetes</taxon>
        <taxon>Actinomycetales</taxon>
        <taxon>Actinomycetaceae</taxon>
        <taxon>Schaalia</taxon>
    </lineage>
</organism>
<keyword evidence="3 7" id="KW-0418">Kinase</keyword>
<evidence type="ECO:0000313" key="7">
    <source>
        <dbReference type="EMBL" id="EJF38063.1"/>
    </source>
</evidence>
<feature type="region of interest" description="Disordered" evidence="5">
    <location>
        <begin position="287"/>
        <end position="390"/>
    </location>
</feature>
<feature type="compositionally biased region" description="Low complexity" evidence="5">
    <location>
        <begin position="319"/>
        <end position="333"/>
    </location>
</feature>